<reference evidence="13 14" key="1">
    <citation type="submission" date="2019-03" db="EMBL/GenBank/DDBJ databases">
        <title>Genomic Encyclopedia of Archaeal and Bacterial Type Strains, Phase II (KMG-II): from individual species to whole genera.</title>
        <authorList>
            <person name="Goeker M."/>
        </authorList>
    </citation>
    <scope>NUCLEOTIDE SEQUENCE [LARGE SCALE GENOMIC DNA]</scope>
    <source>
        <strain evidence="13 14">DSM 28135</strain>
    </source>
</reference>
<dbReference type="OrthoDB" id="9786026at2"/>
<dbReference type="NCBIfam" id="TIGR00147">
    <property type="entry name" value="YegS/Rv2252/BmrU family lipid kinase"/>
    <property type="match status" value="1"/>
</dbReference>
<keyword evidence="5" id="KW-0547">Nucleotide-binding</keyword>
<dbReference type="RefSeq" id="WP_133758711.1">
    <property type="nucleotide sequence ID" value="NZ_SOBW01000009.1"/>
</dbReference>
<sequence length="293" mass="32904">MRHIHFIVNPIAGSGKHLITQKFLHNFFDQDNYVVKIKKSDYKKHAKTLTKDSIKEGADIIVACGGDGTINEVASCLVNTNIALGIIPLGSGNGLASNLKIPKRIDQALNLIKTNTIKKIDVGRINDHYFFSNTGIGIDAQVIMHYENSNERRILSYIKSSLKALRDLNYRNKISIDINGEQIETYPFLVFISNTNEMGYNISLTPMASLQDGLLDVLIVSKMSRLKSIYFGLLILLKKHHLIKEAKHYQTKSITIRQANQTAYDSQIDGEFFNIVSETIDISLLEKSLHVIA</sequence>
<evidence type="ECO:0000256" key="2">
    <source>
        <dbReference type="ARBA" id="ARBA00022516"/>
    </source>
</evidence>
<proteinExistence type="predicted"/>
<evidence type="ECO:0000256" key="9">
    <source>
        <dbReference type="ARBA" id="ARBA00023098"/>
    </source>
</evidence>
<evidence type="ECO:0000256" key="5">
    <source>
        <dbReference type="ARBA" id="ARBA00022741"/>
    </source>
</evidence>
<evidence type="ECO:0000259" key="12">
    <source>
        <dbReference type="PROSITE" id="PS50146"/>
    </source>
</evidence>
<evidence type="ECO:0000256" key="11">
    <source>
        <dbReference type="ARBA" id="ARBA00023264"/>
    </source>
</evidence>
<dbReference type="Gene3D" id="2.60.200.40">
    <property type="match status" value="1"/>
</dbReference>
<keyword evidence="2" id="KW-0444">Lipid biosynthesis</keyword>
<keyword evidence="6 13" id="KW-0418">Kinase</keyword>
<dbReference type="PANTHER" id="PTHR12358:SF106">
    <property type="entry name" value="LIPID KINASE YEGS"/>
    <property type="match status" value="1"/>
</dbReference>
<dbReference type="GO" id="GO:0005524">
    <property type="term" value="F:ATP binding"/>
    <property type="evidence" value="ECO:0007669"/>
    <property type="project" value="UniProtKB-KW"/>
</dbReference>
<evidence type="ECO:0000256" key="8">
    <source>
        <dbReference type="ARBA" id="ARBA00022842"/>
    </source>
</evidence>
<dbReference type="GO" id="GO:0008654">
    <property type="term" value="P:phospholipid biosynthetic process"/>
    <property type="evidence" value="ECO:0007669"/>
    <property type="project" value="UniProtKB-KW"/>
</dbReference>
<dbReference type="InterPro" id="IPR016064">
    <property type="entry name" value="NAD/diacylglycerol_kinase_sf"/>
</dbReference>
<dbReference type="PROSITE" id="PS50146">
    <property type="entry name" value="DAGK"/>
    <property type="match status" value="1"/>
</dbReference>
<dbReference type="SMART" id="SM00046">
    <property type="entry name" value="DAGKc"/>
    <property type="match status" value="1"/>
</dbReference>
<keyword evidence="4" id="KW-0479">Metal-binding</keyword>
<dbReference type="InterPro" id="IPR045540">
    <property type="entry name" value="YegS/DAGK_C"/>
</dbReference>
<dbReference type="Pfam" id="PF00781">
    <property type="entry name" value="DAGK_cat"/>
    <property type="match status" value="1"/>
</dbReference>
<dbReference type="GO" id="GO:0046872">
    <property type="term" value="F:metal ion binding"/>
    <property type="evidence" value="ECO:0007669"/>
    <property type="project" value="UniProtKB-KW"/>
</dbReference>
<dbReference type="Pfam" id="PF19279">
    <property type="entry name" value="YegS_C"/>
    <property type="match status" value="1"/>
</dbReference>
<dbReference type="GO" id="GO:0016301">
    <property type="term" value="F:kinase activity"/>
    <property type="evidence" value="ECO:0007669"/>
    <property type="project" value="UniProtKB-KW"/>
</dbReference>
<evidence type="ECO:0000256" key="4">
    <source>
        <dbReference type="ARBA" id="ARBA00022723"/>
    </source>
</evidence>
<evidence type="ECO:0000256" key="1">
    <source>
        <dbReference type="ARBA" id="ARBA00001946"/>
    </source>
</evidence>
<evidence type="ECO:0000256" key="10">
    <source>
        <dbReference type="ARBA" id="ARBA00023209"/>
    </source>
</evidence>
<name>A0A4R7PJ01_9FLAO</name>
<keyword evidence="9" id="KW-0443">Lipid metabolism</keyword>
<comment type="caution">
    <text evidence="13">The sequence shown here is derived from an EMBL/GenBank/DDBJ whole genome shotgun (WGS) entry which is preliminary data.</text>
</comment>
<organism evidence="13 14">
    <name type="scientific">Gelidibacter sediminis</name>
    <dbReference type="NCBI Taxonomy" id="1608710"/>
    <lineage>
        <taxon>Bacteria</taxon>
        <taxon>Pseudomonadati</taxon>
        <taxon>Bacteroidota</taxon>
        <taxon>Flavobacteriia</taxon>
        <taxon>Flavobacteriales</taxon>
        <taxon>Flavobacteriaceae</taxon>
        <taxon>Gelidibacter</taxon>
    </lineage>
</organism>
<keyword evidence="3" id="KW-0808">Transferase</keyword>
<keyword evidence="14" id="KW-1185">Reference proteome</keyword>
<evidence type="ECO:0000313" key="14">
    <source>
        <dbReference type="Proteomes" id="UP000294689"/>
    </source>
</evidence>
<comment type="cofactor">
    <cofactor evidence="1">
        <name>Mg(2+)</name>
        <dbReference type="ChEBI" id="CHEBI:18420"/>
    </cofactor>
</comment>
<evidence type="ECO:0000256" key="6">
    <source>
        <dbReference type="ARBA" id="ARBA00022777"/>
    </source>
</evidence>
<dbReference type="AlphaFoldDB" id="A0A4R7PJ01"/>
<dbReference type="InterPro" id="IPR001206">
    <property type="entry name" value="Diacylglycerol_kinase_cat_dom"/>
</dbReference>
<dbReference type="SUPFAM" id="SSF111331">
    <property type="entry name" value="NAD kinase/diacylglycerol kinase-like"/>
    <property type="match status" value="1"/>
</dbReference>
<protein>
    <submittedName>
        <fullName evidence="13">YegS/Rv2252/BmrU family lipid kinase</fullName>
    </submittedName>
</protein>
<dbReference type="InterPro" id="IPR017438">
    <property type="entry name" value="ATP-NAD_kinase_N"/>
</dbReference>
<dbReference type="InterPro" id="IPR005218">
    <property type="entry name" value="Diacylglycerol/lipid_kinase"/>
</dbReference>
<dbReference type="InterPro" id="IPR050187">
    <property type="entry name" value="Lipid_Phosphate_FormReg"/>
</dbReference>
<gene>
    <name evidence="13" type="ORF">BXY82_2691</name>
</gene>
<dbReference type="GO" id="GO:0005886">
    <property type="term" value="C:plasma membrane"/>
    <property type="evidence" value="ECO:0007669"/>
    <property type="project" value="TreeGrafter"/>
</dbReference>
<accession>A0A4R7PJ01</accession>
<dbReference type="PANTHER" id="PTHR12358">
    <property type="entry name" value="SPHINGOSINE KINASE"/>
    <property type="match status" value="1"/>
</dbReference>
<keyword evidence="11" id="KW-1208">Phospholipid metabolism</keyword>
<keyword evidence="10" id="KW-0594">Phospholipid biosynthesis</keyword>
<dbReference type="Gene3D" id="3.40.50.10330">
    <property type="entry name" value="Probable inorganic polyphosphate/atp-NAD kinase, domain 1"/>
    <property type="match status" value="1"/>
</dbReference>
<keyword evidence="7" id="KW-0067">ATP-binding</keyword>
<dbReference type="Proteomes" id="UP000294689">
    <property type="component" value="Unassembled WGS sequence"/>
</dbReference>
<dbReference type="EMBL" id="SOBW01000009">
    <property type="protein sequence ID" value="TDU34373.1"/>
    <property type="molecule type" value="Genomic_DNA"/>
</dbReference>
<feature type="domain" description="DAGKc" evidence="12">
    <location>
        <begin position="1"/>
        <end position="129"/>
    </location>
</feature>
<keyword evidence="8" id="KW-0460">Magnesium</keyword>
<evidence type="ECO:0000256" key="3">
    <source>
        <dbReference type="ARBA" id="ARBA00022679"/>
    </source>
</evidence>
<evidence type="ECO:0000256" key="7">
    <source>
        <dbReference type="ARBA" id="ARBA00022840"/>
    </source>
</evidence>
<evidence type="ECO:0000313" key="13">
    <source>
        <dbReference type="EMBL" id="TDU34373.1"/>
    </source>
</evidence>